<dbReference type="CDD" id="cd00211">
    <property type="entry name" value="PTS_IIA_fru"/>
    <property type="match status" value="1"/>
</dbReference>
<dbReference type="AlphaFoldDB" id="A0A2X2W825"/>
<evidence type="ECO:0000313" key="2">
    <source>
        <dbReference type="EMBL" id="SQB37426.1"/>
    </source>
</evidence>
<dbReference type="PANTHER" id="PTHR47738">
    <property type="entry name" value="PTS SYSTEM FRUCTOSE-LIKE EIIA COMPONENT-RELATED"/>
    <property type="match status" value="1"/>
</dbReference>
<dbReference type="GO" id="GO:0016740">
    <property type="term" value="F:transferase activity"/>
    <property type="evidence" value="ECO:0007669"/>
    <property type="project" value="UniProtKB-KW"/>
</dbReference>
<dbReference type="InterPro" id="IPR051541">
    <property type="entry name" value="PTS_SugarTrans_NitroReg"/>
</dbReference>
<organism evidence="2 3">
    <name type="scientific">Citrobacter koseri</name>
    <name type="common">Citrobacter diversus</name>
    <dbReference type="NCBI Taxonomy" id="545"/>
    <lineage>
        <taxon>Bacteria</taxon>
        <taxon>Pseudomonadati</taxon>
        <taxon>Pseudomonadota</taxon>
        <taxon>Gammaproteobacteria</taxon>
        <taxon>Enterobacterales</taxon>
        <taxon>Enterobacteriaceae</taxon>
        <taxon>Citrobacter</taxon>
    </lineage>
</organism>
<feature type="domain" description="PTS EIIA type-2" evidence="1">
    <location>
        <begin position="1"/>
        <end position="144"/>
    </location>
</feature>
<gene>
    <name evidence="2" type="primary">gatA</name>
    <name evidence="2" type="ORF">NCTC10786_04181</name>
</gene>
<dbReference type="Gene3D" id="3.40.930.10">
    <property type="entry name" value="Mannitol-specific EII, Chain A"/>
    <property type="match status" value="1"/>
</dbReference>
<evidence type="ECO:0000259" key="1">
    <source>
        <dbReference type="PROSITE" id="PS51094"/>
    </source>
</evidence>
<dbReference type="EMBL" id="UAVY01000007">
    <property type="protein sequence ID" value="SQB37426.1"/>
    <property type="molecule type" value="Genomic_DNA"/>
</dbReference>
<dbReference type="Proteomes" id="UP000251584">
    <property type="component" value="Unassembled WGS sequence"/>
</dbReference>
<dbReference type="PANTHER" id="PTHR47738:SF4">
    <property type="entry name" value="PTS SYSTEM GALACTITOL-SPECIFIC EIIA COMPONENT"/>
    <property type="match status" value="1"/>
</dbReference>
<dbReference type="InterPro" id="IPR016152">
    <property type="entry name" value="PTrfase/Anion_transptr"/>
</dbReference>
<proteinExistence type="predicted"/>
<dbReference type="PROSITE" id="PS51094">
    <property type="entry name" value="PTS_EIIA_TYPE_2"/>
    <property type="match status" value="1"/>
</dbReference>
<dbReference type="SUPFAM" id="SSF55804">
    <property type="entry name" value="Phoshotransferase/anion transport protein"/>
    <property type="match status" value="1"/>
</dbReference>
<dbReference type="Pfam" id="PF00359">
    <property type="entry name" value="PTS_EIIA_2"/>
    <property type="match status" value="1"/>
</dbReference>
<dbReference type="InterPro" id="IPR002178">
    <property type="entry name" value="PTS_EIIA_type-2_dom"/>
</dbReference>
<keyword evidence="2" id="KW-0808">Transferase</keyword>
<reference evidence="2 3" key="1">
    <citation type="submission" date="2018-06" db="EMBL/GenBank/DDBJ databases">
        <authorList>
            <consortium name="Pathogen Informatics"/>
            <person name="Doyle S."/>
        </authorList>
    </citation>
    <scope>NUCLEOTIDE SEQUENCE [LARGE SCALE GENOMIC DNA]</scope>
    <source>
        <strain evidence="2 3">NCTC10786</strain>
    </source>
</reference>
<name>A0A2X2W825_CITKO</name>
<evidence type="ECO:0000313" key="3">
    <source>
        <dbReference type="Proteomes" id="UP000251584"/>
    </source>
</evidence>
<sequence length="148" mass="16325">MSQLFVRTGIDFNSCQQVLAHIGEEMLAKGVVHESYPQALVEREANFPTGIALERHAVAIPHCEAIHAKSPAIYLIRPDNPVKFQQADDDEEIAVSLIIALIVENPAAQLKLLRRLFSELQNPSMLDALLSAPDSELATLFRETILGV</sequence>
<accession>A0A2X2W825</accession>
<dbReference type="NCBIfam" id="NF007236">
    <property type="entry name" value="PRK09665.1"/>
    <property type="match status" value="1"/>
</dbReference>
<protein>
    <submittedName>
        <fullName evidence="2">Component IIA of galactitol-specific phosphotransferase system</fullName>
    </submittedName>
</protein>
<dbReference type="GO" id="GO:0030295">
    <property type="term" value="F:protein kinase activator activity"/>
    <property type="evidence" value="ECO:0007669"/>
    <property type="project" value="TreeGrafter"/>
</dbReference>